<evidence type="ECO:0000259" key="5">
    <source>
        <dbReference type="PROSITE" id="PS50048"/>
    </source>
</evidence>
<dbReference type="PANTHER" id="PTHR31001">
    <property type="entry name" value="UNCHARACTERIZED TRANSCRIPTIONAL REGULATORY PROTEIN"/>
    <property type="match status" value="1"/>
</dbReference>
<dbReference type="GO" id="GO:0005634">
    <property type="term" value="C:nucleus"/>
    <property type="evidence" value="ECO:0007669"/>
    <property type="project" value="UniProtKB-SubCell"/>
</dbReference>
<dbReference type="Pfam" id="PF04082">
    <property type="entry name" value="Fungal_trans"/>
    <property type="match status" value="1"/>
</dbReference>
<name>A0A9W8QET9_AKAMU</name>
<dbReference type="SUPFAM" id="SSF57701">
    <property type="entry name" value="Zn2/Cys6 DNA-binding domain"/>
    <property type="match status" value="1"/>
</dbReference>
<feature type="compositionally biased region" description="Low complexity" evidence="4">
    <location>
        <begin position="614"/>
        <end position="632"/>
    </location>
</feature>
<dbReference type="GeneID" id="80887735"/>
<sequence length="676" mass="77110">MIESQSPWGMEFSKGEQNTQQRRTMAFKRRKRLTLSCTECRRRKQKCDRVLPCTNCRVRSCESICSYELQAQDAPRSKNSLLASRPPALLSSYAITPCSAPSRISLPRMTTALGYGLTAAPTVSILTRLDVAPRTWGERPQAVTIRTSHADSLPDFAEYKTVIRQLPAATFIEKLMAIFLREFNWQYYVLDAAHFRAQFREWNNIPYSVYRADHLQGVSLDLAVFPAVLFQVVAVALLMLSDEEAEEFDSLKYSANMTLADLACEYSMSGERVVSMFSKRDLSTTTVQAEFLNACFFKLTARVAESWHMLGVAIKDAQELGMHRDGVDTAPVHTKLDDQWHLERRRRLYMILSIWDIHMCLVLGRPGTIDWRHGSPTLPTDVCAADTARTPPLVPRNPDTDPPTPLTRFLWQYELTCALRDIQDLEHVEMFPGDVSRVDKLHGKLVRLYQSTPPIFRMENPDTRWDAHDGVAPWIQWTRYYFCIFHCFSLMILHRPYVFHRKESRAEALRASLALLDTQRLMFEGQPSATWKNFVLFYGAFDAVILISSIYIFFPQEHPQLPHVSGQHLQWAIERFATMQSRNPLAKSADTVLRAVFDRISRMADSRTFDADSEATACSSPESSSVETSGSELDMDSGQFVQPMETHGIPPGEPGDHFEAVLGHDTVWHFSNLFPQ</sequence>
<comment type="subcellular location">
    <subcellularLocation>
        <location evidence="1">Nucleus</location>
    </subcellularLocation>
</comment>
<evidence type="ECO:0000256" key="3">
    <source>
        <dbReference type="ARBA" id="ARBA00023242"/>
    </source>
</evidence>
<dbReference type="PROSITE" id="PS50048">
    <property type="entry name" value="ZN2_CY6_FUNGAL_2"/>
    <property type="match status" value="1"/>
</dbReference>
<accession>A0A9W8QET9</accession>
<comment type="caution">
    <text evidence="6">The sequence shown here is derived from an EMBL/GenBank/DDBJ whole genome shotgun (WGS) entry which is preliminary data.</text>
</comment>
<feature type="region of interest" description="Disordered" evidence="4">
    <location>
        <begin position="1"/>
        <end position="20"/>
    </location>
</feature>
<dbReference type="Gene3D" id="4.10.240.10">
    <property type="entry name" value="Zn(2)-C6 fungal-type DNA-binding domain"/>
    <property type="match status" value="1"/>
</dbReference>
<dbReference type="PANTHER" id="PTHR31001:SF87">
    <property type="entry name" value="COL-21"/>
    <property type="match status" value="1"/>
</dbReference>
<dbReference type="InterPro" id="IPR007219">
    <property type="entry name" value="XnlR_reg_dom"/>
</dbReference>
<dbReference type="SMART" id="SM00906">
    <property type="entry name" value="Fungal_trans"/>
    <property type="match status" value="1"/>
</dbReference>
<protein>
    <recommendedName>
        <fullName evidence="5">Zn(2)-C6 fungal-type domain-containing protein</fullName>
    </recommendedName>
</protein>
<keyword evidence="7" id="KW-1185">Reference proteome</keyword>
<evidence type="ECO:0000256" key="2">
    <source>
        <dbReference type="ARBA" id="ARBA00022723"/>
    </source>
</evidence>
<dbReference type="CDD" id="cd00067">
    <property type="entry name" value="GAL4"/>
    <property type="match status" value="1"/>
</dbReference>
<organism evidence="6 7">
    <name type="scientific">Akanthomyces muscarius</name>
    <name type="common">Entomopathogenic fungus</name>
    <name type="synonym">Lecanicillium muscarium</name>
    <dbReference type="NCBI Taxonomy" id="2231603"/>
    <lineage>
        <taxon>Eukaryota</taxon>
        <taxon>Fungi</taxon>
        <taxon>Dikarya</taxon>
        <taxon>Ascomycota</taxon>
        <taxon>Pezizomycotina</taxon>
        <taxon>Sordariomycetes</taxon>
        <taxon>Hypocreomycetidae</taxon>
        <taxon>Hypocreales</taxon>
        <taxon>Cordycipitaceae</taxon>
        <taxon>Akanthomyces</taxon>
    </lineage>
</organism>
<dbReference type="GO" id="GO:0003677">
    <property type="term" value="F:DNA binding"/>
    <property type="evidence" value="ECO:0007669"/>
    <property type="project" value="InterPro"/>
</dbReference>
<dbReference type="GO" id="GO:0006351">
    <property type="term" value="P:DNA-templated transcription"/>
    <property type="evidence" value="ECO:0007669"/>
    <property type="project" value="InterPro"/>
</dbReference>
<keyword evidence="3" id="KW-0539">Nucleus</keyword>
<dbReference type="PROSITE" id="PS00463">
    <property type="entry name" value="ZN2_CY6_FUNGAL_1"/>
    <property type="match status" value="1"/>
</dbReference>
<dbReference type="CDD" id="cd12148">
    <property type="entry name" value="fungal_TF_MHR"/>
    <property type="match status" value="1"/>
</dbReference>
<evidence type="ECO:0000256" key="4">
    <source>
        <dbReference type="SAM" id="MobiDB-lite"/>
    </source>
</evidence>
<evidence type="ECO:0000313" key="6">
    <source>
        <dbReference type="EMBL" id="KAJ4155322.1"/>
    </source>
</evidence>
<dbReference type="Proteomes" id="UP001144673">
    <property type="component" value="Chromosome 6"/>
</dbReference>
<keyword evidence="2" id="KW-0479">Metal-binding</keyword>
<feature type="domain" description="Zn(2)-C6 fungal-type" evidence="5">
    <location>
        <begin position="36"/>
        <end position="67"/>
    </location>
</feature>
<dbReference type="InterPro" id="IPR050613">
    <property type="entry name" value="Sec_Metabolite_Reg"/>
</dbReference>
<dbReference type="SMART" id="SM00066">
    <property type="entry name" value="GAL4"/>
    <property type="match status" value="1"/>
</dbReference>
<evidence type="ECO:0000313" key="7">
    <source>
        <dbReference type="Proteomes" id="UP001144673"/>
    </source>
</evidence>
<dbReference type="GO" id="GO:0000981">
    <property type="term" value="F:DNA-binding transcription factor activity, RNA polymerase II-specific"/>
    <property type="evidence" value="ECO:0007669"/>
    <property type="project" value="InterPro"/>
</dbReference>
<dbReference type="RefSeq" id="XP_056055446.1">
    <property type="nucleotide sequence ID" value="XM_056198502.1"/>
</dbReference>
<gene>
    <name evidence="6" type="ORF">LMH87_000576</name>
</gene>
<dbReference type="GO" id="GO:0008270">
    <property type="term" value="F:zinc ion binding"/>
    <property type="evidence" value="ECO:0007669"/>
    <property type="project" value="InterPro"/>
</dbReference>
<dbReference type="Pfam" id="PF00172">
    <property type="entry name" value="Zn_clus"/>
    <property type="match status" value="1"/>
</dbReference>
<feature type="region of interest" description="Disordered" evidence="4">
    <location>
        <begin position="612"/>
        <end position="636"/>
    </location>
</feature>
<evidence type="ECO:0000256" key="1">
    <source>
        <dbReference type="ARBA" id="ARBA00004123"/>
    </source>
</evidence>
<dbReference type="InterPro" id="IPR001138">
    <property type="entry name" value="Zn2Cys6_DnaBD"/>
</dbReference>
<reference evidence="6" key="1">
    <citation type="journal article" date="2023" name="Access Microbiol">
        <title>De-novo genome assembly for Akanthomyces muscarius, a biocontrol agent of insect agricultural pests.</title>
        <authorList>
            <person name="Erdos Z."/>
            <person name="Studholme D.J."/>
            <person name="Raymond B."/>
            <person name="Sharma M."/>
        </authorList>
    </citation>
    <scope>NUCLEOTIDE SEQUENCE</scope>
    <source>
        <strain evidence="6">Ve6</strain>
    </source>
</reference>
<dbReference type="KEGG" id="amus:LMH87_000576"/>
<dbReference type="AlphaFoldDB" id="A0A9W8QET9"/>
<dbReference type="InterPro" id="IPR036864">
    <property type="entry name" value="Zn2-C6_fun-type_DNA-bd_sf"/>
</dbReference>
<dbReference type="EMBL" id="JAJHUN010000007">
    <property type="protein sequence ID" value="KAJ4155322.1"/>
    <property type="molecule type" value="Genomic_DNA"/>
</dbReference>
<proteinExistence type="predicted"/>